<protein>
    <submittedName>
        <fullName evidence="12">Kinesin-like protein KIF13A</fullName>
    </submittedName>
</protein>
<evidence type="ECO:0000256" key="5">
    <source>
        <dbReference type="ARBA" id="ARBA00022840"/>
    </source>
</evidence>
<dbReference type="OrthoDB" id="3176171at2759"/>
<evidence type="ECO:0000256" key="3">
    <source>
        <dbReference type="ARBA" id="ARBA00022701"/>
    </source>
</evidence>
<comment type="caution">
    <text evidence="12">The sequence shown here is derived from an EMBL/GenBank/DDBJ whole genome shotgun (WGS) entry which is preliminary data.</text>
</comment>
<dbReference type="InterPro" id="IPR008984">
    <property type="entry name" value="SMAD_FHA_dom_sf"/>
</dbReference>
<keyword evidence="3" id="KW-0493">Microtubule</keyword>
<dbReference type="GO" id="GO:0005874">
    <property type="term" value="C:microtubule"/>
    <property type="evidence" value="ECO:0007669"/>
    <property type="project" value="UniProtKB-KW"/>
</dbReference>
<evidence type="ECO:0000259" key="11">
    <source>
        <dbReference type="PROSITE" id="PS50067"/>
    </source>
</evidence>
<evidence type="ECO:0000256" key="10">
    <source>
        <dbReference type="SAM" id="Coils"/>
    </source>
</evidence>
<proteinExistence type="inferred from homology"/>
<dbReference type="GO" id="GO:0003777">
    <property type="term" value="F:microtubule motor activity"/>
    <property type="evidence" value="ECO:0007669"/>
    <property type="project" value="InterPro"/>
</dbReference>
<feature type="domain" description="Kinesin motor" evidence="11">
    <location>
        <begin position="80"/>
        <end position="400"/>
    </location>
</feature>
<dbReference type="EMBL" id="JYDO01000013">
    <property type="protein sequence ID" value="KRZ78347.1"/>
    <property type="molecule type" value="Genomic_DNA"/>
</dbReference>
<keyword evidence="2" id="KW-0963">Cytoplasm</keyword>
<dbReference type="InterPro" id="IPR032405">
    <property type="entry name" value="Kinesin_assoc"/>
</dbReference>
<keyword evidence="8" id="KW-0206">Cytoskeleton</keyword>
<dbReference type="SMART" id="SM00129">
    <property type="entry name" value="KISc"/>
    <property type="match status" value="1"/>
</dbReference>
<evidence type="ECO:0000313" key="13">
    <source>
        <dbReference type="Proteomes" id="UP000054843"/>
    </source>
</evidence>
<dbReference type="GO" id="GO:0008017">
    <property type="term" value="F:microtubule binding"/>
    <property type="evidence" value="ECO:0007669"/>
    <property type="project" value="InterPro"/>
</dbReference>
<dbReference type="Pfam" id="PF00225">
    <property type="entry name" value="Kinesin"/>
    <property type="match status" value="1"/>
</dbReference>
<dbReference type="GO" id="GO:0007018">
    <property type="term" value="P:microtubule-based movement"/>
    <property type="evidence" value="ECO:0007669"/>
    <property type="project" value="InterPro"/>
</dbReference>
<dbReference type="Gene3D" id="2.60.200.20">
    <property type="match status" value="1"/>
</dbReference>
<keyword evidence="4 9" id="KW-0547">Nucleotide-binding</keyword>
<keyword evidence="7 9" id="KW-0505">Motor protein</keyword>
<accession>A0A0V1N2Z3</accession>
<dbReference type="InterPro" id="IPR036961">
    <property type="entry name" value="Kinesin_motor_dom_sf"/>
</dbReference>
<keyword evidence="13" id="KW-1185">Reference proteome</keyword>
<dbReference type="PROSITE" id="PS50067">
    <property type="entry name" value="KINESIN_MOTOR_2"/>
    <property type="match status" value="1"/>
</dbReference>
<feature type="coiled-coil region" evidence="10">
    <location>
        <begin position="636"/>
        <end position="663"/>
    </location>
</feature>
<keyword evidence="6 10" id="KW-0175">Coiled coil</keyword>
<dbReference type="Pfam" id="PF12423">
    <property type="entry name" value="KIF1B"/>
    <property type="match status" value="1"/>
</dbReference>
<name>A0A0V1N2Z3_9BILA</name>
<dbReference type="Pfam" id="PF16183">
    <property type="entry name" value="Kinesin_assoc"/>
    <property type="match status" value="1"/>
</dbReference>
<dbReference type="PROSITE" id="PS00411">
    <property type="entry name" value="KINESIN_MOTOR_1"/>
    <property type="match status" value="1"/>
</dbReference>
<dbReference type="SUPFAM" id="SSF52540">
    <property type="entry name" value="P-loop containing nucleoside triphosphate hydrolases"/>
    <property type="match status" value="1"/>
</dbReference>
<dbReference type="GO" id="GO:0005524">
    <property type="term" value="F:ATP binding"/>
    <property type="evidence" value="ECO:0007669"/>
    <property type="project" value="UniProtKB-UniRule"/>
</dbReference>
<comment type="subcellular location">
    <subcellularLocation>
        <location evidence="1">Cytoplasm</location>
        <location evidence="1">Cytoskeleton</location>
    </subcellularLocation>
</comment>
<dbReference type="PANTHER" id="PTHR47117">
    <property type="entry name" value="STAR-RELATED LIPID TRANSFER PROTEIN 9"/>
    <property type="match status" value="1"/>
</dbReference>
<dbReference type="PRINTS" id="PR00380">
    <property type="entry name" value="KINESINHEAVY"/>
</dbReference>
<dbReference type="FunFam" id="3.40.850.10:FF:000167">
    <property type="entry name" value="Uncharacterized protein"/>
    <property type="match status" value="1"/>
</dbReference>
<dbReference type="SUPFAM" id="SSF49879">
    <property type="entry name" value="SMAD/FHA domain"/>
    <property type="match status" value="1"/>
</dbReference>
<dbReference type="InterPro" id="IPR022140">
    <property type="entry name" value="Kinesin-like_KIF1-typ"/>
</dbReference>
<evidence type="ECO:0000313" key="12">
    <source>
        <dbReference type="EMBL" id="KRZ78347.1"/>
    </source>
</evidence>
<dbReference type="InterPro" id="IPR001752">
    <property type="entry name" value="Kinesin_motor_dom"/>
</dbReference>
<dbReference type="Gene3D" id="6.10.250.2520">
    <property type="match status" value="1"/>
</dbReference>
<keyword evidence="5 9" id="KW-0067">ATP-binding</keyword>
<dbReference type="Proteomes" id="UP000054843">
    <property type="component" value="Unassembled WGS sequence"/>
</dbReference>
<organism evidence="12 13">
    <name type="scientific">Trichinella papuae</name>
    <dbReference type="NCBI Taxonomy" id="268474"/>
    <lineage>
        <taxon>Eukaryota</taxon>
        <taxon>Metazoa</taxon>
        <taxon>Ecdysozoa</taxon>
        <taxon>Nematoda</taxon>
        <taxon>Enoplea</taxon>
        <taxon>Dorylaimia</taxon>
        <taxon>Trichinellida</taxon>
        <taxon>Trichinellidae</taxon>
        <taxon>Trichinella</taxon>
    </lineage>
</organism>
<reference evidence="12 13" key="1">
    <citation type="submission" date="2015-01" db="EMBL/GenBank/DDBJ databases">
        <title>Evolution of Trichinella species and genotypes.</title>
        <authorList>
            <person name="Korhonen P.K."/>
            <person name="Edoardo P."/>
            <person name="Giuseppe L.R."/>
            <person name="Gasser R.B."/>
        </authorList>
    </citation>
    <scope>NUCLEOTIDE SEQUENCE [LARGE SCALE GENOMIC DNA]</scope>
    <source>
        <strain evidence="12">ISS1980</strain>
    </source>
</reference>
<dbReference type="Gene3D" id="3.40.850.10">
    <property type="entry name" value="Kinesin motor domain"/>
    <property type="match status" value="1"/>
</dbReference>
<evidence type="ECO:0000256" key="9">
    <source>
        <dbReference type="PROSITE-ProRule" id="PRU00283"/>
    </source>
</evidence>
<dbReference type="CDD" id="cd22706">
    <property type="entry name" value="FHA_KIF13"/>
    <property type="match status" value="1"/>
</dbReference>
<gene>
    <name evidence="12" type="primary">Kif13a</name>
    <name evidence="12" type="ORF">T10_11127</name>
</gene>
<sequence length="1521" mass="172162">LGCTWYNAQNLTYELCCYHLLCLIMDSWKTKNSVYHLHQTLLTLCFIVCGTKWLIICGVSDCFPNFKPTSFHEKGSEMKKFHFFANCIGPDECMKSLQKTSTFTYDNCFWSFRNTDKEYKSQEDVFNDVGHDLLDDVFMGYNACIFAYGQTGSGKSYTMMGTKEQPGLIPRLCIELFRRIDEHRQDVTFKVEVSYFEIYNEKVRDLLDPNSTKSNLKVREHAILGPYVDGLSNLAVSSKAQFLALIEEGNKLRTVAATSINAESSRSHANICIRVTQSKLDKVKNVVTEKASKISLVDLAGSESARKSGAKGERLKEGSNINKSLTTLGLVISALAETSRSKKSNKTKFAPYRDSVLTWLLKDCLGGNSRTVMIATVSPASDSYEETLSTLRFADRAKRIVNHPVVNEDPNAKLVRQLKEEVALLRSKLCRRGVNEDVQEKLEAAEKMMHQMNRSWEERLRETERIYQERQNALEKMGVSVQASGIRVQRDKFYLVNLNADPSMNELLIYYLKKSNIIGLPGGAVDPDIQLQGIGIMPRHAVIDIEQELLYIQSMYGARTCVNGCEIFSKTQLHHGDRLLLGHNHFFRVNCPSIIGSIQKDKDASAVFDYGFAEEEVMYKEMRDTPLAIALSKLERHHLKDKQVALENQRRIYEEQLQSLRNQCISPLTPCCESNCLLLTPCTPSLPNSYVKSRYTEWATGREDVFRMSMAKLKENLIGVNKLVREANLLASVLHKETKFNVTLQIPAENLNPRKICQSTFICEPAVLVQQGSRNQIWAVEKLENKLIVMRDLYNQNATNKNANEAVFNEKFANPFFDCFDTQYLIGVANVFLEVLFYDVKLNYHVPIISQQGEVSGRLHIELYRLKIEDVTDHEKIGTNSFDETSAGLKPVLDLNKNPMNALLGRKIIFRLIIKKVCGLPEALSNFVFCQYRFGQESEATIVTPAFNPETLPLNTVYRPQAMVFRFNHQRDVQFVVNEEMYEYLVEGALSVQVYGHRSPTLSNTQLSIDVMECRRKNMDKLKTRWAEVMRRIQLWIEIHELNEQGIYTPVPVTKCSDCSTGGVYNIRPGQQRRLLIRLSPISNCGLLPVVMQAVSSVSIGSVCVCNDPALDSYQECDLVELRQRWLGALQQRRDYLNEQINLLSNQQFKTDADKEREQSLIDQWVLLTEERNAVCAPEPNTFMPGAPAEGGEYPFGFEDHIPVIFLDLLQDTPAVVVPGAKSALSMEVDTLMVELPVLSSEELANEITALTSWDSSVHDCVSLNRLSANERIYAIVRVHVLISHPTEMNFVLRKRICLSLSRPPSLTGRWLRKLHAQGVCHGTGLYYDLVAHLPRGSCSAEANASLALVAARNDDRLLDDGNSYIEKYTTGILQVESLLALDRLRQEVAIREILKQTDHRKMEYSKAISPVLKSTDNVVSSPSIGDKRIFSNNPARPTFLNLKPFYTGRLSKLGSPLNELGALLEEEKDCDCVSTDDLKPRNVYNRYNVEKRCNSLESSACSAAESTASSSGYESTFYSY</sequence>
<dbReference type="InterPro" id="IPR027417">
    <property type="entry name" value="P-loop_NTPase"/>
</dbReference>
<evidence type="ECO:0000256" key="7">
    <source>
        <dbReference type="ARBA" id="ARBA00023175"/>
    </source>
</evidence>
<evidence type="ECO:0000256" key="2">
    <source>
        <dbReference type="ARBA" id="ARBA00022490"/>
    </source>
</evidence>
<dbReference type="InterPro" id="IPR000253">
    <property type="entry name" value="FHA_dom"/>
</dbReference>
<evidence type="ECO:0000256" key="8">
    <source>
        <dbReference type="ARBA" id="ARBA00023212"/>
    </source>
</evidence>
<evidence type="ECO:0000256" key="1">
    <source>
        <dbReference type="ARBA" id="ARBA00004245"/>
    </source>
</evidence>
<evidence type="ECO:0000256" key="4">
    <source>
        <dbReference type="ARBA" id="ARBA00022741"/>
    </source>
</evidence>
<comment type="similarity">
    <text evidence="9">Belongs to the TRAFAC class myosin-kinesin ATPase superfamily. Kinesin family.</text>
</comment>
<dbReference type="InterPro" id="IPR019821">
    <property type="entry name" value="Kinesin_motor_CS"/>
</dbReference>
<feature type="coiled-coil region" evidence="10">
    <location>
        <begin position="435"/>
        <end position="473"/>
    </location>
</feature>
<feature type="non-terminal residue" evidence="12">
    <location>
        <position position="1"/>
    </location>
</feature>
<evidence type="ECO:0000256" key="6">
    <source>
        <dbReference type="ARBA" id="ARBA00023054"/>
    </source>
</evidence>
<dbReference type="Pfam" id="PF00498">
    <property type="entry name" value="FHA"/>
    <property type="match status" value="1"/>
</dbReference>
<feature type="binding site" evidence="9">
    <location>
        <begin position="149"/>
        <end position="156"/>
    </location>
    <ligand>
        <name>ATP</name>
        <dbReference type="ChEBI" id="CHEBI:30616"/>
    </ligand>
</feature>